<protein>
    <recommendedName>
        <fullName evidence="2">FAD dependent oxidoreductase domain-containing protein</fullName>
    </recommendedName>
</protein>
<feature type="domain" description="FAD dependent oxidoreductase" evidence="2">
    <location>
        <begin position="83"/>
        <end position="464"/>
    </location>
</feature>
<dbReference type="Pfam" id="PF01266">
    <property type="entry name" value="DAO"/>
    <property type="match status" value="1"/>
</dbReference>
<dbReference type="SUPFAM" id="SSF51905">
    <property type="entry name" value="FAD/NAD(P)-binding domain"/>
    <property type="match status" value="1"/>
</dbReference>
<feature type="region of interest" description="Disordered" evidence="1">
    <location>
        <begin position="457"/>
        <end position="505"/>
    </location>
</feature>
<feature type="region of interest" description="Disordered" evidence="1">
    <location>
        <begin position="1"/>
        <end position="26"/>
    </location>
</feature>
<feature type="compositionally biased region" description="Basic and acidic residues" evidence="1">
    <location>
        <begin position="473"/>
        <end position="492"/>
    </location>
</feature>
<evidence type="ECO:0000313" key="4">
    <source>
        <dbReference type="Proteomes" id="UP000243081"/>
    </source>
</evidence>
<dbReference type="Gene3D" id="3.50.50.60">
    <property type="entry name" value="FAD/NAD(P)-binding domain"/>
    <property type="match status" value="1"/>
</dbReference>
<proteinExistence type="predicted"/>
<accession>A0A179I4J0</accession>
<comment type="caution">
    <text evidence="3">The sequence shown here is derived from an EMBL/GenBank/DDBJ whole genome shotgun (WGS) entry which is preliminary data.</text>
</comment>
<dbReference type="Gene3D" id="3.30.9.10">
    <property type="entry name" value="D-Amino Acid Oxidase, subunit A, domain 2"/>
    <property type="match status" value="1"/>
</dbReference>
<keyword evidence="4" id="KW-1185">Reference proteome</keyword>
<evidence type="ECO:0000256" key="1">
    <source>
        <dbReference type="SAM" id="MobiDB-lite"/>
    </source>
</evidence>
<dbReference type="OrthoDB" id="429143at2759"/>
<dbReference type="InterPro" id="IPR036188">
    <property type="entry name" value="FAD/NAD-bd_sf"/>
</dbReference>
<reference evidence="3 4" key="1">
    <citation type="submission" date="2016-03" db="EMBL/GenBank/DDBJ databases">
        <title>Fine-scale spatial genetic structure of a fungal parasite of coffee scale insects.</title>
        <authorList>
            <person name="Jackson D."/>
            <person name="Zemenick K.A."/>
            <person name="Malloure B."/>
            <person name="Quandt C.A."/>
            <person name="James T.Y."/>
        </authorList>
    </citation>
    <scope>NUCLEOTIDE SEQUENCE [LARGE SCALE GENOMIC DNA]</scope>
    <source>
        <strain evidence="3 4">UM487</strain>
    </source>
</reference>
<dbReference type="AlphaFoldDB" id="A0A179I4J0"/>
<dbReference type="OMA" id="LISAGEW"/>
<gene>
    <name evidence="3" type="ORF">LLEC1_07482</name>
</gene>
<dbReference type="InterPro" id="IPR006076">
    <property type="entry name" value="FAD-dep_OxRdtase"/>
</dbReference>
<dbReference type="PANTHER" id="PTHR13847:SF213">
    <property type="entry name" value="DEPENDENT OXIDOREDUCTASE, PUTATIVE-RELATED"/>
    <property type="match status" value="1"/>
</dbReference>
<feature type="compositionally biased region" description="Polar residues" evidence="1">
    <location>
        <begin position="1"/>
        <end position="20"/>
    </location>
</feature>
<dbReference type="Proteomes" id="UP000243081">
    <property type="component" value="Unassembled WGS sequence"/>
</dbReference>
<name>A0A179I4J0_CORDF</name>
<dbReference type="GO" id="GO:0005737">
    <property type="term" value="C:cytoplasm"/>
    <property type="evidence" value="ECO:0007669"/>
    <property type="project" value="TreeGrafter"/>
</dbReference>
<evidence type="ECO:0000313" key="3">
    <source>
        <dbReference type="EMBL" id="OAQ96649.1"/>
    </source>
</evidence>
<evidence type="ECO:0000259" key="2">
    <source>
        <dbReference type="Pfam" id="PF01266"/>
    </source>
</evidence>
<organism evidence="3 4">
    <name type="scientific">Cordyceps confragosa</name>
    <name type="common">Lecanicillium lecanii</name>
    <dbReference type="NCBI Taxonomy" id="2714763"/>
    <lineage>
        <taxon>Eukaryota</taxon>
        <taxon>Fungi</taxon>
        <taxon>Dikarya</taxon>
        <taxon>Ascomycota</taxon>
        <taxon>Pezizomycotina</taxon>
        <taxon>Sordariomycetes</taxon>
        <taxon>Hypocreomycetidae</taxon>
        <taxon>Hypocreales</taxon>
        <taxon>Cordycipitaceae</taxon>
        <taxon>Akanthomyces</taxon>
    </lineage>
</organism>
<sequence length="640" mass="70580">MARSSHGSLQQEQLDNSHQGGQKKPEKMDMIAAQLSAGYNAMLERILHGAAMPVANATDSYWMDSPPFPEVNLNKHSLPDLADYVIIGTGITGLAATKTVLEISQDQHTEMPLRVVALDARDVCSGATGRNGGHIKSAPYKDFAFLKEQLGSVDKAKSVLKFMLSHVGYLKEVGRQIPQGEVRDVETVDMFLEQKDFDMAKKQVDDLKTNMPDMTINVWSGHEARKKAQFGYNDFIVGAISYSAGAAFPFRLVTGAWKALVDRYPELVLLSNTPVEDISVAANSAQHPYAVRTSKGTIRTRHVLHATNAYAPHLLPRLQSSLTGRRGCMSAQESGDKFPATQGNRSWKVVYDPGFDYVTQRPNNKDGSSGDVMVGGGFRQGKLGGLDQIGVWDDSKRDALPLAHVSGIMPTVFQPNWGGGKSPTAGSLKKDWTGIMGFTGDLLPFVGPLSQNITGRRNTYRGAGVPGPYGSGDRLEREDPFANDGFGERPTFREQNPPEEAERPVSRFSLLRSKLFTPKSQRRSRVGYISDDESTIYQRPATALSSCTKKGKKRGFLASLFRRGKKRSRDEYEDEYYQHEQKEETLASVGRASTVVEPIFSKSLPLNFLFVGCPSSGQTSLLYRIRYGYFADVTMFWASA</sequence>
<dbReference type="EMBL" id="LUKN01004020">
    <property type="protein sequence ID" value="OAQ96649.1"/>
    <property type="molecule type" value="Genomic_DNA"/>
</dbReference>
<dbReference type="PANTHER" id="PTHR13847">
    <property type="entry name" value="SARCOSINE DEHYDROGENASE-RELATED"/>
    <property type="match status" value="1"/>
</dbReference>